<dbReference type="EC" id="1.13.12.-" evidence="6"/>
<organism evidence="6 7">
    <name type="scientific">Sphingomonas rustica</name>
    <dbReference type="NCBI Taxonomy" id="3103142"/>
    <lineage>
        <taxon>Bacteria</taxon>
        <taxon>Pseudomonadati</taxon>
        <taxon>Pseudomonadota</taxon>
        <taxon>Alphaproteobacteria</taxon>
        <taxon>Sphingomonadales</taxon>
        <taxon>Sphingomonadaceae</taxon>
        <taxon>Sphingomonas</taxon>
    </lineage>
</organism>
<evidence type="ECO:0000256" key="1">
    <source>
        <dbReference type="ARBA" id="ARBA00009881"/>
    </source>
</evidence>
<evidence type="ECO:0000256" key="4">
    <source>
        <dbReference type="ARBA" id="ARBA00023002"/>
    </source>
</evidence>
<dbReference type="PANTHER" id="PTHR42747">
    <property type="entry name" value="NITRONATE MONOOXYGENASE-RELATED"/>
    <property type="match status" value="1"/>
</dbReference>
<dbReference type="EMBL" id="JBDIZK010000002">
    <property type="protein sequence ID" value="MEN3746620.1"/>
    <property type="molecule type" value="Genomic_DNA"/>
</dbReference>
<comment type="similarity">
    <text evidence="1">Belongs to the nitronate monooxygenase family. NMO class I subfamily.</text>
</comment>
<dbReference type="InterPro" id="IPR013785">
    <property type="entry name" value="Aldolase_TIM"/>
</dbReference>
<sequence length="303" mass="31029">MSITKGLRLPVLVAPMFLVSGVEMVVAAARAGVLGAFPTPNCRTAAELDRWMAEVAARVEGRPWAVNVITHSSNPRLADDLALIAKYRPPVLITALGSPAAAVATAHGYGGMVMADVPNVALARKALAAGADGLACLAAGAGGHTGSLSPFAFVSAVRRFHRGPLSIGGGIGDGAGIAAALAAGADMACMGTHFIACDESLAGSDYKQAVVAAGLEDIVLSDRVTGTMASWLRASLAAAGYLADDGSTPNRNYEAGAAAGRWRDIWSAGQGVGAIRHTAPLETIIDELEAEYREVVLRLPKMM</sequence>
<keyword evidence="2" id="KW-0285">Flavoprotein</keyword>
<dbReference type="Proteomes" id="UP001427805">
    <property type="component" value="Unassembled WGS sequence"/>
</dbReference>
<dbReference type="CDD" id="cd04730">
    <property type="entry name" value="NPD_like"/>
    <property type="match status" value="1"/>
</dbReference>
<evidence type="ECO:0000256" key="2">
    <source>
        <dbReference type="ARBA" id="ARBA00022630"/>
    </source>
</evidence>
<keyword evidence="4 6" id="KW-0560">Oxidoreductase</keyword>
<evidence type="ECO:0000313" key="6">
    <source>
        <dbReference type="EMBL" id="MEN3746620.1"/>
    </source>
</evidence>
<name>A0ABV0B972_9SPHN</name>
<dbReference type="SUPFAM" id="SSF51412">
    <property type="entry name" value="Inosine monophosphate dehydrogenase (IMPDH)"/>
    <property type="match status" value="1"/>
</dbReference>
<dbReference type="RefSeq" id="WP_346245618.1">
    <property type="nucleotide sequence ID" value="NZ_JBDIZK010000002.1"/>
</dbReference>
<evidence type="ECO:0000256" key="5">
    <source>
        <dbReference type="ARBA" id="ARBA00023033"/>
    </source>
</evidence>
<dbReference type="GO" id="GO:0004497">
    <property type="term" value="F:monooxygenase activity"/>
    <property type="evidence" value="ECO:0007669"/>
    <property type="project" value="UniProtKB-KW"/>
</dbReference>
<protein>
    <submittedName>
        <fullName evidence="6">Nitronate monooxygenase</fullName>
        <ecNumber evidence="6">1.13.12.-</ecNumber>
    </submittedName>
</protein>
<evidence type="ECO:0000256" key="3">
    <source>
        <dbReference type="ARBA" id="ARBA00022643"/>
    </source>
</evidence>
<dbReference type="PANTHER" id="PTHR42747:SF4">
    <property type="entry name" value="BLR1330 PROTEIN"/>
    <property type="match status" value="1"/>
</dbReference>
<keyword evidence="3" id="KW-0288">FMN</keyword>
<gene>
    <name evidence="6" type="ORF">TPR58_05530</name>
</gene>
<keyword evidence="5 6" id="KW-0503">Monooxygenase</keyword>
<reference evidence="6 7" key="1">
    <citation type="submission" date="2024-05" db="EMBL/GenBank/DDBJ databases">
        <title>Sphingomonas sp. HF-S3 16S ribosomal RNA gene Genome sequencing and assembly.</title>
        <authorList>
            <person name="Lee H."/>
        </authorList>
    </citation>
    <scope>NUCLEOTIDE SEQUENCE [LARGE SCALE GENOMIC DNA]</scope>
    <source>
        <strain evidence="6 7">HF-S3</strain>
    </source>
</reference>
<dbReference type="Gene3D" id="3.20.20.70">
    <property type="entry name" value="Aldolase class I"/>
    <property type="match status" value="1"/>
</dbReference>
<dbReference type="InterPro" id="IPR004136">
    <property type="entry name" value="NMO"/>
</dbReference>
<proteinExistence type="inferred from homology"/>
<evidence type="ECO:0000313" key="7">
    <source>
        <dbReference type="Proteomes" id="UP001427805"/>
    </source>
</evidence>
<keyword evidence="7" id="KW-1185">Reference proteome</keyword>
<comment type="caution">
    <text evidence="6">The sequence shown here is derived from an EMBL/GenBank/DDBJ whole genome shotgun (WGS) entry which is preliminary data.</text>
</comment>
<accession>A0ABV0B972</accession>
<dbReference type="Pfam" id="PF03060">
    <property type="entry name" value="NMO"/>
    <property type="match status" value="1"/>
</dbReference>